<dbReference type="SUPFAM" id="SSF52540">
    <property type="entry name" value="P-loop containing nucleoside triphosphate hydrolases"/>
    <property type="match status" value="1"/>
</dbReference>
<accession>A0ABR4NKV3</accession>
<comment type="subcellular location">
    <subcellularLocation>
        <location evidence="1 11">Nucleus</location>
    </subcellularLocation>
</comment>
<keyword evidence="3 11" id="KW-0235">DNA replication</keyword>
<dbReference type="InterPro" id="IPR031327">
    <property type="entry name" value="MCM"/>
</dbReference>
<dbReference type="EMBL" id="JADGIZ020000001">
    <property type="protein sequence ID" value="KAL2920157.1"/>
    <property type="molecule type" value="Genomic_DNA"/>
</dbReference>
<proteinExistence type="inferred from homology"/>
<comment type="function">
    <text evidence="11">Acts as component of the MCM2-7 complex (MCM complex) which is the replicative helicase essential for 'once per cell cycle' DNA replication initiation and elongation in eukaryotic cells. The active ATPase sites in the MCM2-7 ring are formed through the interaction surfaces of two neighboring subunits such that a critical structure of a conserved arginine finger motif is provided in trans relative to the ATP-binding site of the Walker A box of the adjacent subunit. The six ATPase active sites, however, are likely to contribute differentially to the complex helicase activity.</text>
</comment>
<dbReference type="PANTHER" id="PTHR11630">
    <property type="entry name" value="DNA REPLICATION LICENSING FACTOR MCM FAMILY MEMBER"/>
    <property type="match status" value="1"/>
</dbReference>
<dbReference type="Pfam" id="PF23191">
    <property type="entry name" value="WHD_MCM3_C"/>
    <property type="match status" value="1"/>
</dbReference>
<evidence type="ECO:0000313" key="14">
    <source>
        <dbReference type="EMBL" id="KAL2920157.1"/>
    </source>
</evidence>
<dbReference type="InterPro" id="IPR041562">
    <property type="entry name" value="MCM_lid"/>
</dbReference>
<dbReference type="Gene3D" id="2.20.28.10">
    <property type="match status" value="1"/>
</dbReference>
<comment type="similarity">
    <text evidence="2 10">Belongs to the MCM family.</text>
</comment>
<evidence type="ECO:0000256" key="3">
    <source>
        <dbReference type="ARBA" id="ARBA00022705"/>
    </source>
</evidence>
<evidence type="ECO:0000256" key="10">
    <source>
        <dbReference type="RuleBase" id="RU004070"/>
    </source>
</evidence>
<evidence type="ECO:0000256" key="11">
    <source>
        <dbReference type="RuleBase" id="RU368061"/>
    </source>
</evidence>
<evidence type="ECO:0000313" key="15">
    <source>
        <dbReference type="Proteomes" id="UP001527925"/>
    </source>
</evidence>
<feature type="region of interest" description="Disordered" evidence="12">
    <location>
        <begin position="688"/>
        <end position="744"/>
    </location>
</feature>
<dbReference type="Pfam" id="PF17207">
    <property type="entry name" value="MCM_OB"/>
    <property type="match status" value="1"/>
</dbReference>
<dbReference type="InterPro" id="IPR012340">
    <property type="entry name" value="NA-bd_OB-fold"/>
</dbReference>
<organism evidence="14 15">
    <name type="scientific">Polyrhizophydium stewartii</name>
    <dbReference type="NCBI Taxonomy" id="2732419"/>
    <lineage>
        <taxon>Eukaryota</taxon>
        <taxon>Fungi</taxon>
        <taxon>Fungi incertae sedis</taxon>
        <taxon>Chytridiomycota</taxon>
        <taxon>Chytridiomycota incertae sedis</taxon>
        <taxon>Chytridiomycetes</taxon>
        <taxon>Rhizophydiales</taxon>
        <taxon>Rhizophydiales incertae sedis</taxon>
        <taxon>Polyrhizophydium</taxon>
    </lineage>
</organism>
<dbReference type="Gene3D" id="2.40.50.140">
    <property type="entry name" value="Nucleic acid-binding proteins"/>
    <property type="match status" value="1"/>
</dbReference>
<dbReference type="InterPro" id="IPR033762">
    <property type="entry name" value="MCM_OB"/>
</dbReference>
<keyword evidence="8 10" id="KW-0238">DNA-binding</keyword>
<feature type="compositionally biased region" description="Acidic residues" evidence="12">
    <location>
        <begin position="692"/>
        <end position="702"/>
    </location>
</feature>
<keyword evidence="7 10" id="KW-0067">ATP-binding</keyword>
<dbReference type="InterPro" id="IPR003593">
    <property type="entry name" value="AAA+_ATPase"/>
</dbReference>
<dbReference type="InterPro" id="IPR056575">
    <property type="entry name" value="WH_MCM3_C"/>
</dbReference>
<sequence>MDVAQPGAAATADEAFNERVRNFQEFLQDGYESGRYQGLVAKMIQSGGRRLLVNINHVRQLNSETAEGLLKAPIDYLPAFDKALNDVVKAMWADQRPGEPLGQRKFHVGLEGSFGEHALSPRALSAQHLGTVVCIEGIVTRCSLVRPKVARSVHYCEETRIFHSREYHDGTSLENSVPTGSVYPKEDNEGRPLVTEFGLSLYRDYQTMSIQEMPERSPAGLLPRPTDVILDDDLVDRVKPGDRVRLIGVYRSIGKHAASLSATFKSIILANNITLLEKEIHHPVVTEDDLRKINKIAARSDLFGLLASSVAPSIFGHDYIKKALLLLMLGGIEKNLTNGTHLRGDINMLLIGDPSVGKSQMLRFVLNLAPLAIATTGRGSSGVGLTAAVTQDKETGERTLEAGAMVLADRGVVCIDEFDKMSDIDRVAIHEVMEQQTVTIAKAGIHTSLNARCSVLAAANPAFGSYLDEKKPFENITLPDSLLSRFDLVFVVLDKTDDEFNRAISDHITRIHRFVPEGIEEGAPLSESAMQAMSSSIFGARNSNQAAEVTPVFQRYNEMIHVGVRPTPGTGRRGRAKKEPEILSIPFLKKYIYVAKNMKPVLTKEACDYISRQYAELRSREDGKQDKYRTMPLTPRTLETLIRLATAHAKSRLSKHVEVSDAEVAYELLVYALFKEVKAKKRQKRAKVLHADDDDSDSDETVTNEQADVLTNRRTARSSVAGSVTGASASHSTGQSTTHARSSVAGSSRISALVEATLSADTSAMTLDEQASSAPADSQSVASLLASGTPLPKLSVARFDLLRSQLFAIRQRHVDDNIDSQSMMLSDVMDEINMGLPGSQHFDLPEVVSAVKTMSDQNMNVWFQEETESLMFI</sequence>
<reference evidence="14 15" key="1">
    <citation type="submission" date="2023-09" db="EMBL/GenBank/DDBJ databases">
        <title>Pangenome analysis of Batrachochytrium dendrobatidis and related Chytrids.</title>
        <authorList>
            <person name="Yacoub M.N."/>
            <person name="Stajich J.E."/>
            <person name="James T.Y."/>
        </authorList>
    </citation>
    <scope>NUCLEOTIDE SEQUENCE [LARGE SCALE GENOMIC DNA]</scope>
    <source>
        <strain evidence="14 15">JEL0888</strain>
    </source>
</reference>
<dbReference type="Pfam" id="PF14551">
    <property type="entry name" value="MCM_N"/>
    <property type="match status" value="1"/>
</dbReference>
<evidence type="ECO:0000259" key="13">
    <source>
        <dbReference type="PROSITE" id="PS50051"/>
    </source>
</evidence>
<dbReference type="Proteomes" id="UP001527925">
    <property type="component" value="Unassembled WGS sequence"/>
</dbReference>
<dbReference type="InterPro" id="IPR027925">
    <property type="entry name" value="MCM_N"/>
</dbReference>
<dbReference type="Pfam" id="PF17855">
    <property type="entry name" value="MCM_lid"/>
    <property type="match status" value="1"/>
</dbReference>
<dbReference type="Gene3D" id="3.40.50.300">
    <property type="entry name" value="P-loop containing nucleotide triphosphate hydrolases"/>
    <property type="match status" value="1"/>
</dbReference>
<evidence type="ECO:0000256" key="8">
    <source>
        <dbReference type="ARBA" id="ARBA00023125"/>
    </source>
</evidence>
<evidence type="ECO:0000256" key="1">
    <source>
        <dbReference type="ARBA" id="ARBA00004123"/>
    </source>
</evidence>
<protein>
    <recommendedName>
        <fullName evidence="11">DNA replication licensing factor MCM3</fullName>
        <ecNumber evidence="11">3.6.4.12</ecNumber>
    </recommendedName>
</protein>
<dbReference type="GO" id="GO:0016787">
    <property type="term" value="F:hydrolase activity"/>
    <property type="evidence" value="ECO:0007669"/>
    <property type="project" value="UniProtKB-KW"/>
</dbReference>
<keyword evidence="6 11" id="KW-0347">Helicase</keyword>
<feature type="compositionally biased region" description="Low complexity" evidence="12">
    <location>
        <begin position="718"/>
        <end position="734"/>
    </location>
</feature>
<dbReference type="Pfam" id="PF00493">
    <property type="entry name" value="MCM"/>
    <property type="match status" value="1"/>
</dbReference>
<dbReference type="EC" id="3.6.4.12" evidence="11"/>
<dbReference type="PROSITE" id="PS00847">
    <property type="entry name" value="MCM_1"/>
    <property type="match status" value="1"/>
</dbReference>
<dbReference type="PROSITE" id="PS50051">
    <property type="entry name" value="MCM_2"/>
    <property type="match status" value="1"/>
</dbReference>
<dbReference type="InterPro" id="IPR001208">
    <property type="entry name" value="MCM_dom"/>
</dbReference>
<gene>
    <name evidence="14" type="primary">MCM3</name>
    <name evidence="14" type="ORF">HK105_200223</name>
</gene>
<name>A0ABR4NKV3_9FUNG</name>
<keyword evidence="9 11" id="KW-0539">Nucleus</keyword>
<dbReference type="InterPro" id="IPR008046">
    <property type="entry name" value="Mcm3"/>
</dbReference>
<feature type="domain" description="MCM C-terminal AAA(+) ATPase" evidence="13">
    <location>
        <begin position="302"/>
        <end position="508"/>
    </location>
</feature>
<evidence type="ECO:0000256" key="12">
    <source>
        <dbReference type="SAM" id="MobiDB-lite"/>
    </source>
</evidence>
<dbReference type="SMART" id="SM00350">
    <property type="entry name" value="MCM"/>
    <property type="match status" value="1"/>
</dbReference>
<evidence type="ECO:0000256" key="9">
    <source>
        <dbReference type="ARBA" id="ARBA00023242"/>
    </source>
</evidence>
<keyword evidence="5 11" id="KW-0378">Hydrolase</keyword>
<evidence type="ECO:0000256" key="5">
    <source>
        <dbReference type="ARBA" id="ARBA00022801"/>
    </source>
</evidence>
<dbReference type="InterPro" id="IPR027417">
    <property type="entry name" value="P-loop_NTPase"/>
</dbReference>
<dbReference type="PANTHER" id="PTHR11630:SF46">
    <property type="entry name" value="DNA REPLICATION LICENSING FACTOR MCM3-RELATED"/>
    <property type="match status" value="1"/>
</dbReference>
<feature type="compositionally biased region" description="Polar residues" evidence="12">
    <location>
        <begin position="735"/>
        <end position="744"/>
    </location>
</feature>
<dbReference type="InterPro" id="IPR018525">
    <property type="entry name" value="MCM_CS"/>
</dbReference>
<comment type="caution">
    <text evidence="14">The sequence shown here is derived from an EMBL/GenBank/DDBJ whole genome shotgun (WGS) entry which is preliminary data.</text>
</comment>
<dbReference type="SUPFAM" id="SSF50249">
    <property type="entry name" value="Nucleic acid-binding proteins"/>
    <property type="match status" value="1"/>
</dbReference>
<keyword evidence="4 10" id="KW-0547">Nucleotide-binding</keyword>
<evidence type="ECO:0000256" key="7">
    <source>
        <dbReference type="ARBA" id="ARBA00022840"/>
    </source>
</evidence>
<dbReference type="GO" id="GO:0003678">
    <property type="term" value="F:DNA helicase activity"/>
    <property type="evidence" value="ECO:0007669"/>
    <property type="project" value="UniProtKB-EC"/>
</dbReference>
<evidence type="ECO:0000256" key="2">
    <source>
        <dbReference type="ARBA" id="ARBA00008010"/>
    </source>
</evidence>
<keyword evidence="15" id="KW-1185">Reference proteome</keyword>
<evidence type="ECO:0000256" key="6">
    <source>
        <dbReference type="ARBA" id="ARBA00022806"/>
    </source>
</evidence>
<comment type="catalytic activity">
    <reaction evidence="11">
        <text>ATP + H2O = ADP + phosphate + H(+)</text>
        <dbReference type="Rhea" id="RHEA:13065"/>
        <dbReference type="ChEBI" id="CHEBI:15377"/>
        <dbReference type="ChEBI" id="CHEBI:15378"/>
        <dbReference type="ChEBI" id="CHEBI:30616"/>
        <dbReference type="ChEBI" id="CHEBI:43474"/>
        <dbReference type="ChEBI" id="CHEBI:456216"/>
        <dbReference type="EC" id="3.6.4.12"/>
    </reaction>
</comment>
<dbReference type="PRINTS" id="PR01659">
    <property type="entry name" value="MCMPROTEIN3"/>
</dbReference>
<dbReference type="PRINTS" id="PR01657">
    <property type="entry name" value="MCMFAMILY"/>
</dbReference>
<dbReference type="SMART" id="SM00382">
    <property type="entry name" value="AAA"/>
    <property type="match status" value="1"/>
</dbReference>
<evidence type="ECO:0000256" key="4">
    <source>
        <dbReference type="ARBA" id="ARBA00022741"/>
    </source>
</evidence>
<comment type="subunit">
    <text evidence="11">Component of the MCM2-7 complex.</text>
</comment>
<dbReference type="Gene3D" id="3.30.1640.10">
    <property type="entry name" value="mini-chromosome maintenance (MCM) complex, chain A, domain 1"/>
    <property type="match status" value="1"/>
</dbReference>